<gene>
    <name evidence="1" type="ORF">OUO13_13280</name>
</gene>
<reference evidence="1" key="1">
    <citation type="submission" date="2022-11" db="EMBL/GenBank/DDBJ databases">
        <title>Parathalassolutuus dongxingensis gen. nov., sp. nov., a novel member of family Oceanospirillaceae isolated from a coastal shrimp pond in Guangxi, China.</title>
        <authorList>
            <person name="Chen H."/>
        </authorList>
    </citation>
    <scope>NUCLEOTIDE SEQUENCE</scope>
    <source>
        <strain evidence="1">G-43</strain>
    </source>
</reference>
<name>A0A9X3EG69_9GAMM</name>
<proteinExistence type="predicted"/>
<comment type="caution">
    <text evidence="1">The sequence shown here is derived from an EMBL/GenBank/DDBJ whole genome shotgun (WGS) entry which is preliminary data.</text>
</comment>
<dbReference type="AlphaFoldDB" id="A0A9X3EG69"/>
<evidence type="ECO:0000313" key="2">
    <source>
        <dbReference type="Proteomes" id="UP001150830"/>
    </source>
</evidence>
<dbReference type="EMBL" id="JAPNOA010000039">
    <property type="protein sequence ID" value="MCY0966160.1"/>
    <property type="molecule type" value="Genomic_DNA"/>
</dbReference>
<keyword evidence="2" id="KW-1185">Reference proteome</keyword>
<evidence type="ECO:0000313" key="1">
    <source>
        <dbReference type="EMBL" id="MCY0966160.1"/>
    </source>
</evidence>
<sequence>MERMNQLIENKLLAAATCLTELNKLAVPVLDVDLHNAIPVLRVQPTKGLHKLASAWCFARKLERGQRIDLMRGQLARCVVEWEVRP</sequence>
<accession>A0A9X3EG69</accession>
<protein>
    <submittedName>
        <fullName evidence="1">Uncharacterized protein</fullName>
    </submittedName>
</protein>
<dbReference type="RefSeq" id="WP_283174371.1">
    <property type="nucleotide sequence ID" value="NZ_JAPNOA010000039.1"/>
</dbReference>
<organism evidence="1 2">
    <name type="scientific">Parathalassolituus penaei</name>
    <dbReference type="NCBI Taxonomy" id="2997323"/>
    <lineage>
        <taxon>Bacteria</taxon>
        <taxon>Pseudomonadati</taxon>
        <taxon>Pseudomonadota</taxon>
        <taxon>Gammaproteobacteria</taxon>
        <taxon>Oceanospirillales</taxon>
        <taxon>Oceanospirillaceae</taxon>
        <taxon>Parathalassolituus</taxon>
    </lineage>
</organism>
<dbReference type="Proteomes" id="UP001150830">
    <property type="component" value="Unassembled WGS sequence"/>
</dbReference>